<sequence>MNPAANLILVGPTGAGKSCIGRRLAEHYGLRLVDLDRAIEQCTGAAIPVIFDCEGEAGFRVRESAALADALSEKGPAKSGMVLAVGAGAVLDQDNRRMMRKGGFVVHLQATPDQQLSRLAHDTTRPLLQREDREAVLQAMAVERGPLYAEMADLAFDTGGLDSGAATKALLKRLDEEWKRMEPA</sequence>
<comment type="subcellular location">
    <subcellularLocation>
        <location evidence="7">Cytoplasm</location>
    </subcellularLocation>
</comment>
<dbReference type="PANTHER" id="PTHR21087">
    <property type="entry name" value="SHIKIMATE KINASE"/>
    <property type="match status" value="1"/>
</dbReference>
<dbReference type="Proteomes" id="UP000190061">
    <property type="component" value="Unassembled WGS sequence"/>
</dbReference>
<dbReference type="InterPro" id="IPR027417">
    <property type="entry name" value="P-loop_NTPase"/>
</dbReference>
<keyword evidence="2 7" id="KW-0808">Transferase</keyword>
<evidence type="ECO:0000256" key="4">
    <source>
        <dbReference type="ARBA" id="ARBA00022777"/>
    </source>
</evidence>
<dbReference type="InterPro" id="IPR031322">
    <property type="entry name" value="Shikimate/glucono_kinase"/>
</dbReference>
<evidence type="ECO:0000313" key="8">
    <source>
        <dbReference type="EMBL" id="SKA13618.1"/>
    </source>
</evidence>
<evidence type="ECO:0000313" key="9">
    <source>
        <dbReference type="Proteomes" id="UP000190061"/>
    </source>
</evidence>
<evidence type="ECO:0000256" key="1">
    <source>
        <dbReference type="ARBA" id="ARBA00022605"/>
    </source>
</evidence>
<protein>
    <recommendedName>
        <fullName evidence="7">Shikimate kinase</fullName>
        <shortName evidence="7">SK</shortName>
        <ecNumber evidence="7">2.7.1.71</ecNumber>
    </recommendedName>
</protein>
<evidence type="ECO:0000256" key="5">
    <source>
        <dbReference type="ARBA" id="ARBA00022840"/>
    </source>
</evidence>
<keyword evidence="3 7" id="KW-0547">Nucleotide-binding</keyword>
<comment type="caution">
    <text evidence="7">Lacks conserved residue(s) required for the propagation of feature annotation.</text>
</comment>
<dbReference type="HAMAP" id="MF_00109">
    <property type="entry name" value="Shikimate_kinase"/>
    <property type="match status" value="1"/>
</dbReference>
<keyword evidence="6 7" id="KW-0057">Aromatic amino acid biosynthesis</keyword>
<dbReference type="Pfam" id="PF01202">
    <property type="entry name" value="SKI"/>
    <property type="match status" value="1"/>
</dbReference>
<feature type="binding site" evidence="7">
    <location>
        <position position="60"/>
    </location>
    <ligand>
        <name>substrate</name>
    </ligand>
</feature>
<feature type="binding site" evidence="7">
    <location>
        <position position="144"/>
    </location>
    <ligand>
        <name>substrate</name>
    </ligand>
</feature>
<dbReference type="PANTHER" id="PTHR21087:SF16">
    <property type="entry name" value="SHIKIMATE KINASE 1, CHLOROPLASTIC"/>
    <property type="match status" value="1"/>
</dbReference>
<dbReference type="PRINTS" id="PR01100">
    <property type="entry name" value="SHIKIMTKNASE"/>
</dbReference>
<dbReference type="SUPFAM" id="SSF52540">
    <property type="entry name" value="P-loop containing nucleoside triphosphate hydrolases"/>
    <property type="match status" value="1"/>
</dbReference>
<dbReference type="CDD" id="cd00464">
    <property type="entry name" value="SK"/>
    <property type="match status" value="1"/>
</dbReference>
<keyword evidence="9" id="KW-1185">Reference proteome</keyword>
<accession>A0A1T4RCZ9</accession>
<evidence type="ECO:0000256" key="6">
    <source>
        <dbReference type="ARBA" id="ARBA00023141"/>
    </source>
</evidence>
<feature type="binding site" evidence="7">
    <location>
        <begin position="14"/>
        <end position="19"/>
    </location>
    <ligand>
        <name>ATP</name>
        <dbReference type="ChEBI" id="CHEBI:30616"/>
    </ligand>
</feature>
<dbReference type="OrthoDB" id="9800332at2"/>
<keyword evidence="7" id="KW-0963">Cytoplasm</keyword>
<organism evidence="8 9">
    <name type="scientific">Lysobacter spongiicola DSM 21749</name>
    <dbReference type="NCBI Taxonomy" id="1122188"/>
    <lineage>
        <taxon>Bacteria</taxon>
        <taxon>Pseudomonadati</taxon>
        <taxon>Pseudomonadota</taxon>
        <taxon>Gammaproteobacteria</taxon>
        <taxon>Lysobacterales</taxon>
        <taxon>Lysobacteraceae</taxon>
        <taxon>Novilysobacter</taxon>
    </lineage>
</organism>
<dbReference type="GO" id="GO:0009073">
    <property type="term" value="P:aromatic amino acid family biosynthetic process"/>
    <property type="evidence" value="ECO:0007669"/>
    <property type="project" value="UniProtKB-KW"/>
</dbReference>
<feature type="binding site" evidence="7">
    <location>
        <position position="125"/>
    </location>
    <ligand>
        <name>ATP</name>
        <dbReference type="ChEBI" id="CHEBI:30616"/>
    </ligand>
</feature>
<keyword evidence="4 7" id="KW-0418">Kinase</keyword>
<comment type="similarity">
    <text evidence="7">Belongs to the shikimate kinase family.</text>
</comment>
<name>A0A1T4RCZ9_9GAMM</name>
<dbReference type="GO" id="GO:0009423">
    <property type="term" value="P:chorismate biosynthetic process"/>
    <property type="evidence" value="ECO:0007669"/>
    <property type="project" value="UniProtKB-UniRule"/>
</dbReference>
<evidence type="ECO:0000256" key="3">
    <source>
        <dbReference type="ARBA" id="ARBA00022741"/>
    </source>
</evidence>
<evidence type="ECO:0000256" key="7">
    <source>
        <dbReference type="HAMAP-Rule" id="MF_00109"/>
    </source>
</evidence>
<comment type="pathway">
    <text evidence="7">Metabolic intermediate biosynthesis; chorismate biosynthesis; chorismate from D-erythrose 4-phosphate and phosphoenolpyruvate: step 5/7.</text>
</comment>
<keyword evidence="1 7" id="KW-0028">Amino-acid biosynthesis</keyword>
<dbReference type="STRING" id="1122188.SAMN02745674_02082"/>
<dbReference type="Gene3D" id="3.40.50.300">
    <property type="entry name" value="P-loop containing nucleotide triphosphate hydrolases"/>
    <property type="match status" value="1"/>
</dbReference>
<dbReference type="GO" id="GO:0004765">
    <property type="term" value="F:shikimate kinase activity"/>
    <property type="evidence" value="ECO:0007669"/>
    <property type="project" value="UniProtKB-UniRule"/>
</dbReference>
<dbReference type="UniPathway" id="UPA00053">
    <property type="reaction ID" value="UER00088"/>
</dbReference>
<gene>
    <name evidence="7" type="primary">aroK</name>
    <name evidence="8" type="ORF">SAMN02745674_02082</name>
</gene>
<comment type="subunit">
    <text evidence="7">Monomer.</text>
</comment>
<feature type="binding site" evidence="7">
    <location>
        <position position="18"/>
    </location>
    <ligand>
        <name>Mg(2+)</name>
        <dbReference type="ChEBI" id="CHEBI:18420"/>
    </ligand>
</feature>
<dbReference type="EMBL" id="FUXP01000008">
    <property type="protein sequence ID" value="SKA13618.1"/>
    <property type="molecule type" value="Genomic_DNA"/>
</dbReference>
<dbReference type="GO" id="GO:0005524">
    <property type="term" value="F:ATP binding"/>
    <property type="evidence" value="ECO:0007669"/>
    <property type="project" value="UniProtKB-UniRule"/>
</dbReference>
<comment type="cofactor">
    <cofactor evidence="7">
        <name>Mg(2+)</name>
        <dbReference type="ChEBI" id="CHEBI:18420"/>
    </cofactor>
    <text evidence="7">Binds 1 Mg(2+) ion per subunit.</text>
</comment>
<dbReference type="EC" id="2.7.1.71" evidence="7"/>
<keyword evidence="5 7" id="KW-0067">ATP-binding</keyword>
<evidence type="ECO:0000256" key="2">
    <source>
        <dbReference type="ARBA" id="ARBA00022679"/>
    </source>
</evidence>
<comment type="catalytic activity">
    <reaction evidence="7">
        <text>shikimate + ATP = 3-phosphoshikimate + ADP + H(+)</text>
        <dbReference type="Rhea" id="RHEA:13121"/>
        <dbReference type="ChEBI" id="CHEBI:15378"/>
        <dbReference type="ChEBI" id="CHEBI:30616"/>
        <dbReference type="ChEBI" id="CHEBI:36208"/>
        <dbReference type="ChEBI" id="CHEBI:145989"/>
        <dbReference type="ChEBI" id="CHEBI:456216"/>
        <dbReference type="EC" id="2.7.1.71"/>
    </reaction>
</comment>
<comment type="function">
    <text evidence="7">Catalyzes the specific phosphorylation of the 3-hydroxyl group of shikimic acid using ATP as a cosubstrate.</text>
</comment>
<dbReference type="AlphaFoldDB" id="A0A1T4RCZ9"/>
<reference evidence="8 9" key="1">
    <citation type="submission" date="2017-02" db="EMBL/GenBank/DDBJ databases">
        <authorList>
            <person name="Peterson S.W."/>
        </authorList>
    </citation>
    <scope>NUCLEOTIDE SEQUENCE [LARGE SCALE GENOMIC DNA]</scope>
    <source>
        <strain evidence="8 9">DSM 21749</strain>
    </source>
</reference>
<keyword evidence="7" id="KW-0460">Magnesium</keyword>
<proteinExistence type="inferred from homology"/>
<keyword evidence="7" id="KW-0479">Metal-binding</keyword>
<dbReference type="GO" id="GO:0008652">
    <property type="term" value="P:amino acid biosynthetic process"/>
    <property type="evidence" value="ECO:0007669"/>
    <property type="project" value="UniProtKB-KW"/>
</dbReference>
<dbReference type="GO" id="GO:0000287">
    <property type="term" value="F:magnesium ion binding"/>
    <property type="evidence" value="ECO:0007669"/>
    <property type="project" value="UniProtKB-UniRule"/>
</dbReference>
<dbReference type="GO" id="GO:0005829">
    <property type="term" value="C:cytosol"/>
    <property type="evidence" value="ECO:0007669"/>
    <property type="project" value="TreeGrafter"/>
</dbReference>
<dbReference type="InterPro" id="IPR000623">
    <property type="entry name" value="Shikimate_kinase/TSH1"/>
</dbReference>
<feature type="binding site" evidence="7">
    <location>
        <position position="36"/>
    </location>
    <ligand>
        <name>substrate</name>
    </ligand>
</feature>
<dbReference type="RefSeq" id="WP_078758653.1">
    <property type="nucleotide sequence ID" value="NZ_FUXP01000008.1"/>
</dbReference>